<organism evidence="1 2">
    <name type="scientific">Peltaster fructicola</name>
    <dbReference type="NCBI Taxonomy" id="286661"/>
    <lineage>
        <taxon>Eukaryota</taxon>
        <taxon>Fungi</taxon>
        <taxon>Dikarya</taxon>
        <taxon>Ascomycota</taxon>
        <taxon>Pezizomycotina</taxon>
        <taxon>Dothideomycetes</taxon>
        <taxon>Dothideomycetes incertae sedis</taxon>
        <taxon>Peltaster</taxon>
    </lineage>
</organism>
<dbReference type="InterPro" id="IPR021858">
    <property type="entry name" value="Fun_TF"/>
</dbReference>
<keyword evidence="2" id="KW-1185">Reference proteome</keyword>
<sequence>MRSFSTGARSFHAFALRDPMHLFARALQAMELDLSSVMACYRCVVLRQSKDINVQFDPKAVRRSRWESFIFEHPVLINMALLIAVRHRLQLSQKEHSPRSQSCILSLEQSQIRRINDALSDSNHCIDDHVLVAVALYAAYEAKHGTRSKSTVHLTGLAEMIKLRKGLATIGRQDRYVEEILVWMITNVLELHHAQHRAVKQVLAESSLACIQPNLSVFKTKADSSES</sequence>
<evidence type="ECO:0008006" key="3">
    <source>
        <dbReference type="Google" id="ProtNLM"/>
    </source>
</evidence>
<gene>
    <name evidence="1" type="ORF">AMS68_002140</name>
</gene>
<dbReference type="PANTHER" id="PTHR37540">
    <property type="entry name" value="TRANSCRIPTION FACTOR (ACR-2), PUTATIVE-RELATED-RELATED"/>
    <property type="match status" value="1"/>
</dbReference>
<dbReference type="Proteomes" id="UP000503462">
    <property type="component" value="Chromosome 2"/>
</dbReference>
<dbReference type="PANTHER" id="PTHR37540:SF5">
    <property type="entry name" value="TRANSCRIPTION FACTOR DOMAIN-CONTAINING PROTEIN"/>
    <property type="match status" value="1"/>
</dbReference>
<accession>A0A6H0XPI6</accession>
<protein>
    <recommendedName>
        <fullName evidence="3">Transcription factor domain-containing protein</fullName>
    </recommendedName>
</protein>
<dbReference type="EMBL" id="CP051140">
    <property type="protein sequence ID" value="QIW96622.1"/>
    <property type="molecule type" value="Genomic_DNA"/>
</dbReference>
<evidence type="ECO:0000313" key="1">
    <source>
        <dbReference type="EMBL" id="QIW96622.1"/>
    </source>
</evidence>
<reference evidence="1 2" key="1">
    <citation type="journal article" date="2016" name="Sci. Rep.">
        <title>Peltaster fructicola genome reveals evolution from an invasive phytopathogen to an ectophytic parasite.</title>
        <authorList>
            <person name="Xu C."/>
            <person name="Chen H."/>
            <person name="Gleason M.L."/>
            <person name="Xu J.R."/>
            <person name="Liu H."/>
            <person name="Zhang R."/>
            <person name="Sun G."/>
        </authorList>
    </citation>
    <scope>NUCLEOTIDE SEQUENCE [LARGE SCALE GENOMIC DNA]</scope>
    <source>
        <strain evidence="1 2">LNHT1506</strain>
    </source>
</reference>
<dbReference type="Pfam" id="PF11951">
    <property type="entry name" value="Fungal_trans_2"/>
    <property type="match status" value="1"/>
</dbReference>
<proteinExistence type="predicted"/>
<dbReference type="AlphaFoldDB" id="A0A6H0XPI6"/>
<evidence type="ECO:0000313" key="2">
    <source>
        <dbReference type="Proteomes" id="UP000503462"/>
    </source>
</evidence>
<dbReference type="OrthoDB" id="4159781at2759"/>
<name>A0A6H0XPI6_9PEZI</name>